<evidence type="ECO:0000313" key="2">
    <source>
        <dbReference type="EMBL" id="KAH7131103.1"/>
    </source>
</evidence>
<feature type="region of interest" description="Disordered" evidence="1">
    <location>
        <begin position="1"/>
        <end position="192"/>
    </location>
</feature>
<dbReference type="Proteomes" id="UP000738349">
    <property type="component" value="Unassembled WGS sequence"/>
</dbReference>
<evidence type="ECO:0000313" key="3">
    <source>
        <dbReference type="Proteomes" id="UP000738349"/>
    </source>
</evidence>
<feature type="compositionally biased region" description="Polar residues" evidence="1">
    <location>
        <begin position="775"/>
        <end position="805"/>
    </location>
</feature>
<dbReference type="AlphaFoldDB" id="A0A9P9IQ90"/>
<proteinExistence type="predicted"/>
<feature type="compositionally biased region" description="Basic and acidic residues" evidence="1">
    <location>
        <begin position="34"/>
        <end position="76"/>
    </location>
</feature>
<organism evidence="2 3">
    <name type="scientific">Dactylonectria macrodidyma</name>
    <dbReference type="NCBI Taxonomy" id="307937"/>
    <lineage>
        <taxon>Eukaryota</taxon>
        <taxon>Fungi</taxon>
        <taxon>Dikarya</taxon>
        <taxon>Ascomycota</taxon>
        <taxon>Pezizomycotina</taxon>
        <taxon>Sordariomycetes</taxon>
        <taxon>Hypocreomycetidae</taxon>
        <taxon>Hypocreales</taxon>
        <taxon>Nectriaceae</taxon>
        <taxon>Dactylonectria</taxon>
    </lineage>
</organism>
<accession>A0A9P9IQ90</accession>
<feature type="compositionally biased region" description="Basic and acidic residues" evidence="1">
    <location>
        <begin position="135"/>
        <end position="145"/>
    </location>
</feature>
<feature type="compositionally biased region" description="Basic and acidic residues" evidence="1">
    <location>
        <begin position="886"/>
        <end position="898"/>
    </location>
</feature>
<keyword evidence="3" id="KW-1185">Reference proteome</keyword>
<reference evidence="2" key="1">
    <citation type="journal article" date="2021" name="Nat. Commun.">
        <title>Genetic determinants of endophytism in the Arabidopsis root mycobiome.</title>
        <authorList>
            <person name="Mesny F."/>
            <person name="Miyauchi S."/>
            <person name="Thiergart T."/>
            <person name="Pickel B."/>
            <person name="Atanasova L."/>
            <person name="Karlsson M."/>
            <person name="Huettel B."/>
            <person name="Barry K.W."/>
            <person name="Haridas S."/>
            <person name="Chen C."/>
            <person name="Bauer D."/>
            <person name="Andreopoulos W."/>
            <person name="Pangilinan J."/>
            <person name="LaButti K."/>
            <person name="Riley R."/>
            <person name="Lipzen A."/>
            <person name="Clum A."/>
            <person name="Drula E."/>
            <person name="Henrissat B."/>
            <person name="Kohler A."/>
            <person name="Grigoriev I.V."/>
            <person name="Martin F.M."/>
            <person name="Hacquard S."/>
        </authorList>
    </citation>
    <scope>NUCLEOTIDE SEQUENCE</scope>
    <source>
        <strain evidence="2">MPI-CAGE-AT-0147</strain>
    </source>
</reference>
<feature type="compositionally biased region" description="Basic and acidic residues" evidence="1">
    <location>
        <begin position="154"/>
        <end position="176"/>
    </location>
</feature>
<feature type="compositionally biased region" description="Acidic residues" evidence="1">
    <location>
        <begin position="623"/>
        <end position="641"/>
    </location>
</feature>
<feature type="region of interest" description="Disordered" evidence="1">
    <location>
        <begin position="577"/>
        <end position="679"/>
    </location>
</feature>
<feature type="compositionally biased region" description="Acidic residues" evidence="1">
    <location>
        <begin position="83"/>
        <end position="94"/>
    </location>
</feature>
<name>A0A9P9IQ90_9HYPO</name>
<comment type="caution">
    <text evidence="2">The sequence shown here is derived from an EMBL/GenBank/DDBJ whole genome shotgun (WGS) entry which is preliminary data.</text>
</comment>
<evidence type="ECO:0000256" key="1">
    <source>
        <dbReference type="SAM" id="MobiDB-lite"/>
    </source>
</evidence>
<feature type="compositionally biased region" description="Basic and acidic residues" evidence="1">
    <location>
        <begin position="950"/>
        <end position="964"/>
    </location>
</feature>
<feature type="region of interest" description="Disordered" evidence="1">
    <location>
        <begin position="706"/>
        <end position="977"/>
    </location>
</feature>
<feature type="region of interest" description="Disordered" evidence="1">
    <location>
        <begin position="998"/>
        <end position="1021"/>
    </location>
</feature>
<dbReference type="EMBL" id="JAGMUV010000017">
    <property type="protein sequence ID" value="KAH7131103.1"/>
    <property type="molecule type" value="Genomic_DNA"/>
</dbReference>
<feature type="compositionally biased region" description="Basic and acidic residues" evidence="1">
    <location>
        <begin position="415"/>
        <end position="428"/>
    </location>
</feature>
<feature type="region of interest" description="Disordered" evidence="1">
    <location>
        <begin position="523"/>
        <end position="550"/>
    </location>
</feature>
<feature type="compositionally biased region" description="Basic and acidic residues" evidence="1">
    <location>
        <begin position="528"/>
        <end position="550"/>
    </location>
</feature>
<sequence length="1021" mass="116778">MPLVRSPARGQPRTIVIDPENGRYARARSADPIYNRREREMERERNFDHQPVRIIERERARPERERDQRDNRERGRAPRPYYEDYDGIDDDEFSDAIHHSDASSDIIQIRAPPRRGSPSSPPPRRRREASLEPVQYREVEADTRRRASTYRPSRRPEPPRAAHMRRDTERDRDREKRRSRVPRMSNFFDEEDDDFRPQFYRRDSHPRRAHGNGGVQYVVPPPGVPNHAREHRHHHVDPYLDYQQYPSHPAAGYYSAPNQRPPQAPTLNMPYAGASATPFEYPQPGPPDLNAYARERAVMQQMPMPGPPDLNAYPRERSMPHQQPMSMPPDLNAYHPRGSIPHQQPLSMPPDVNAYHRERNRAHRPPMAPGPPDLNSYVHERDMFHPTPILEDPARPPPAREALYAEPRGYSPSYEAEKAARETADAEKHKELIDSIRREVDNSLGMAALAQEARGERLDTWAKKETERRLEFEAKMREEMEQLFAKAAEEQRQRNEKTENWARKEVERRRLFEEMIQAEVDSATRAIRTTDEEQGAKEEEVSGLRALAEDRMQKSEQALKGAERLRNDFHVIEVDVEEEEVYAPPPPPAPASPPRSSSRYDRGRRWSRSPPWGPTSPPPEGPEPPETETEEGEGAERDEESETPRCRQRSYRRRYESSVDSSGTYSSLAYCERDEVKRRELRRVREELLDPILDSIGALTTAVMFGGSHFNSPPAFMHYPPQRHASDTSRSFSSYSESDKETVTPKNELPKKQEQKKSPEPGAVVIVPDVDDQESSSAEMTPSGTPSEQSVSAENRSSGTESWVTATEDVVEESKSAGYMAEDQEVIDETNKEDDTDEAPTLVNFESADHTAAGEQGAFETDLGPLDSENEGGLHKNRQTVDNELIESHPKESSDPPGKELLAPAKDPNAESEDVRNPKPQPSTSDKRPKHQRAGDSRYRYWDGSYTPKKRADFEGPDTTDRRGRVGGQGRKGRHGYEKMVSMPMLQSAFIPIPYFHPVFGGVPPDRSRRRRGGDEEPMVD</sequence>
<feature type="compositionally biased region" description="Pro residues" evidence="1">
    <location>
        <begin position="583"/>
        <end position="593"/>
    </location>
</feature>
<protein>
    <submittedName>
        <fullName evidence="2">Uncharacterized protein</fullName>
    </submittedName>
</protein>
<feature type="region of interest" description="Disordered" evidence="1">
    <location>
        <begin position="405"/>
        <end position="428"/>
    </location>
</feature>
<feature type="compositionally biased region" description="Pro residues" evidence="1">
    <location>
        <begin position="611"/>
        <end position="622"/>
    </location>
</feature>
<feature type="compositionally biased region" description="Basic and acidic residues" evidence="1">
    <location>
        <begin position="737"/>
        <end position="759"/>
    </location>
</feature>
<feature type="compositionally biased region" description="Acidic residues" evidence="1">
    <location>
        <begin position="822"/>
        <end position="838"/>
    </location>
</feature>
<dbReference type="OrthoDB" id="5102556at2759"/>
<gene>
    <name evidence="2" type="ORF">EDB81DRAFT_130776</name>
</gene>